<protein>
    <submittedName>
        <fullName evidence="3">Uncharacterized protein LOC106166185</fullName>
    </submittedName>
</protein>
<feature type="compositionally biased region" description="Polar residues" evidence="1">
    <location>
        <begin position="1"/>
        <end position="10"/>
    </location>
</feature>
<evidence type="ECO:0000313" key="2">
    <source>
        <dbReference type="Proteomes" id="UP000085678"/>
    </source>
</evidence>
<accession>A0A1S3IRG1</accession>
<name>A0A1S3IRG1_LINAN</name>
<dbReference type="AlphaFoldDB" id="A0A1S3IRG1"/>
<gene>
    <name evidence="3" type="primary">LOC106166185</name>
</gene>
<evidence type="ECO:0000256" key="1">
    <source>
        <dbReference type="SAM" id="MobiDB-lite"/>
    </source>
</evidence>
<keyword evidence="2" id="KW-1185">Reference proteome</keyword>
<sequence>MLSMHKTNGAAQKCKALSGRKRKLVSSKGESNNHENVIAKQAKTIQGNGTSEAGFQSRETKVENKTDPSQPIHSECIAEAQQFDANNIILDYMYNPVPILARSQDDIMIGVSNSKTVTSDNDDFVPLSQPARIKPNFSKRKTFKKYLTSFQSHKKDKTPGSTVVNADLMTEASETISLHKANISTRTSDTTGTKCNVKTLVVLESNDTKKTTVTYTSNSPGPGPGKSSHGEEDKIQRKTISVTEKKGVVEEPFENFQHSPLGTINGTEYEDITVKTPGEVFPHTQKTVNLTSTHVSFQDEQQIIGNIFPLQSRDNRAVMKEVSEIGTATADEPERSTSSCESQYSNTDCESVEITIAFEPKEGSTAQMQGDMDISACEYRDTSMACEAGDDTKSCKVGNSITRDATTTCVEPDNSSKTCSSRDNVTDHELCERNMDCKSADSTKSCSLVVDTSAIPGDSTMVSTPVICAMASNPRDCTIPDMAGDNTEVFKLRDNTTAIEPKVAEVLSQCIEELRPLEVPQIVGVKTVSQSDECPDISDSQLFQLGEDLMKEDQAGMGNGLACHYPVPGENASSVDHSKTCLQSPAHALTAPQKLVQLRSTRDVGAAVPPQEKHPDTKETRMLKGLISELTSLNTMLMQFKREMDQLRHKRPNYLGTHKKCGR</sequence>
<dbReference type="KEGG" id="lak:106166185"/>
<feature type="region of interest" description="Disordered" evidence="1">
    <location>
        <begin position="1"/>
        <end position="70"/>
    </location>
</feature>
<evidence type="ECO:0000313" key="3">
    <source>
        <dbReference type="RefSeq" id="XP_013400114.1"/>
    </source>
</evidence>
<proteinExistence type="predicted"/>
<dbReference type="GeneID" id="106166185"/>
<dbReference type="InParanoid" id="A0A1S3IRG1"/>
<feature type="region of interest" description="Disordered" evidence="1">
    <location>
        <begin position="211"/>
        <end position="237"/>
    </location>
</feature>
<feature type="compositionally biased region" description="Polar residues" evidence="1">
    <location>
        <begin position="43"/>
        <end position="54"/>
    </location>
</feature>
<reference evidence="3" key="1">
    <citation type="submission" date="2025-08" db="UniProtKB">
        <authorList>
            <consortium name="RefSeq"/>
        </authorList>
    </citation>
    <scope>IDENTIFICATION</scope>
    <source>
        <tissue evidence="3">Gonads</tissue>
    </source>
</reference>
<dbReference type="RefSeq" id="XP_013400114.1">
    <property type="nucleotide sequence ID" value="XM_013544660.1"/>
</dbReference>
<dbReference type="Proteomes" id="UP000085678">
    <property type="component" value="Unplaced"/>
</dbReference>
<organism evidence="2 3">
    <name type="scientific">Lingula anatina</name>
    <name type="common">Brachiopod</name>
    <name type="synonym">Lingula unguis</name>
    <dbReference type="NCBI Taxonomy" id="7574"/>
    <lineage>
        <taxon>Eukaryota</taxon>
        <taxon>Metazoa</taxon>
        <taxon>Spiralia</taxon>
        <taxon>Lophotrochozoa</taxon>
        <taxon>Brachiopoda</taxon>
        <taxon>Linguliformea</taxon>
        <taxon>Lingulata</taxon>
        <taxon>Lingulida</taxon>
        <taxon>Linguloidea</taxon>
        <taxon>Lingulidae</taxon>
        <taxon>Lingula</taxon>
    </lineage>
</organism>